<feature type="transmembrane region" description="Helical" evidence="8">
    <location>
        <begin position="375"/>
        <end position="398"/>
    </location>
</feature>
<feature type="transmembrane region" description="Helical" evidence="8">
    <location>
        <begin position="152"/>
        <end position="175"/>
    </location>
</feature>
<keyword evidence="5 8" id="KW-1133">Transmembrane helix</keyword>
<keyword evidence="11" id="KW-1185">Reference proteome</keyword>
<evidence type="ECO:0000256" key="7">
    <source>
        <dbReference type="SAM" id="MobiDB-lite"/>
    </source>
</evidence>
<dbReference type="Gene3D" id="1.20.1720.10">
    <property type="entry name" value="Multidrug resistance protein D"/>
    <property type="match status" value="1"/>
</dbReference>
<comment type="subcellular location">
    <subcellularLocation>
        <location evidence="1">Cell membrane</location>
        <topology evidence="1">Multi-pass membrane protein</topology>
    </subcellularLocation>
</comment>
<dbReference type="SUPFAM" id="SSF49478">
    <property type="entry name" value="Cna protein B-type domain"/>
    <property type="match status" value="1"/>
</dbReference>
<feature type="transmembrane region" description="Helical" evidence="8">
    <location>
        <begin position="29"/>
        <end position="51"/>
    </location>
</feature>
<dbReference type="PROSITE" id="PS50850">
    <property type="entry name" value="MFS"/>
    <property type="match status" value="1"/>
</dbReference>
<feature type="transmembrane region" description="Helical" evidence="8">
    <location>
        <begin position="320"/>
        <end position="339"/>
    </location>
</feature>
<dbReference type="PANTHER" id="PTHR23501">
    <property type="entry name" value="MAJOR FACILITATOR SUPERFAMILY"/>
    <property type="match status" value="1"/>
</dbReference>
<feature type="transmembrane region" description="Helical" evidence="8">
    <location>
        <begin position="181"/>
        <end position="200"/>
    </location>
</feature>
<feature type="region of interest" description="Disordered" evidence="7">
    <location>
        <begin position="513"/>
        <end position="544"/>
    </location>
</feature>
<dbReference type="SUPFAM" id="SSF103473">
    <property type="entry name" value="MFS general substrate transporter"/>
    <property type="match status" value="1"/>
</dbReference>
<feature type="transmembrane region" description="Helical" evidence="8">
    <location>
        <begin position="418"/>
        <end position="435"/>
    </location>
</feature>
<dbReference type="PRINTS" id="PR01036">
    <property type="entry name" value="TCRTETB"/>
</dbReference>
<dbReference type="Proteomes" id="UP001500212">
    <property type="component" value="Unassembled WGS sequence"/>
</dbReference>
<comment type="caution">
    <text evidence="10">The sequence shown here is derived from an EMBL/GenBank/DDBJ whole genome shotgun (WGS) entry which is preliminary data.</text>
</comment>
<dbReference type="Gene3D" id="2.60.40.10">
    <property type="entry name" value="Immunoglobulins"/>
    <property type="match status" value="1"/>
</dbReference>
<keyword evidence="2" id="KW-0813">Transport</keyword>
<evidence type="ECO:0000256" key="6">
    <source>
        <dbReference type="ARBA" id="ARBA00023136"/>
    </source>
</evidence>
<dbReference type="InterPro" id="IPR020846">
    <property type="entry name" value="MFS_dom"/>
</dbReference>
<evidence type="ECO:0000256" key="2">
    <source>
        <dbReference type="ARBA" id="ARBA00022448"/>
    </source>
</evidence>
<dbReference type="Pfam" id="PF07690">
    <property type="entry name" value="MFS_1"/>
    <property type="match status" value="1"/>
</dbReference>
<dbReference type="InterPro" id="IPR036259">
    <property type="entry name" value="MFS_trans_sf"/>
</dbReference>
<dbReference type="Gene3D" id="2.60.40.1120">
    <property type="entry name" value="Carboxypeptidase-like, regulatory domain"/>
    <property type="match status" value="1"/>
</dbReference>
<evidence type="ECO:0000259" key="9">
    <source>
        <dbReference type="PROSITE" id="PS50850"/>
    </source>
</evidence>
<evidence type="ECO:0000256" key="8">
    <source>
        <dbReference type="SAM" id="Phobius"/>
    </source>
</evidence>
<proteinExistence type="predicted"/>
<dbReference type="InterPro" id="IPR011701">
    <property type="entry name" value="MFS"/>
</dbReference>
<feature type="transmembrane region" description="Helical" evidence="8">
    <location>
        <begin position="63"/>
        <end position="81"/>
    </location>
</feature>
<organism evidence="10 11">
    <name type="scientific">Actinoallomurus liliacearum</name>
    <dbReference type="NCBI Taxonomy" id="1080073"/>
    <lineage>
        <taxon>Bacteria</taxon>
        <taxon>Bacillati</taxon>
        <taxon>Actinomycetota</taxon>
        <taxon>Actinomycetes</taxon>
        <taxon>Streptosporangiales</taxon>
        <taxon>Thermomonosporaceae</taxon>
        <taxon>Actinoallomurus</taxon>
    </lineage>
</organism>
<dbReference type="EMBL" id="BAABHJ010000005">
    <property type="protein sequence ID" value="GAA4604641.1"/>
    <property type="molecule type" value="Genomic_DNA"/>
</dbReference>
<keyword evidence="6 8" id="KW-0472">Membrane</keyword>
<feature type="transmembrane region" description="Helical" evidence="8">
    <location>
        <begin position="93"/>
        <end position="111"/>
    </location>
</feature>
<feature type="transmembrane region" description="Helical" evidence="8">
    <location>
        <begin position="123"/>
        <end position="145"/>
    </location>
</feature>
<feature type="transmembrane region" description="Helical" evidence="8">
    <location>
        <begin position="220"/>
        <end position="238"/>
    </location>
</feature>
<keyword evidence="3" id="KW-1003">Cell membrane</keyword>
<evidence type="ECO:0000256" key="5">
    <source>
        <dbReference type="ARBA" id="ARBA00022989"/>
    </source>
</evidence>
<dbReference type="CDD" id="cd17502">
    <property type="entry name" value="MFS_Azr1_MDR_like"/>
    <property type="match status" value="1"/>
</dbReference>
<dbReference type="Gene3D" id="1.20.1250.20">
    <property type="entry name" value="MFS general substrate transporter like domains"/>
    <property type="match status" value="1"/>
</dbReference>
<evidence type="ECO:0000256" key="4">
    <source>
        <dbReference type="ARBA" id="ARBA00022692"/>
    </source>
</evidence>
<dbReference type="RefSeq" id="WP_345350654.1">
    <property type="nucleotide sequence ID" value="NZ_BAABHJ010000005.1"/>
</dbReference>
<gene>
    <name evidence="10" type="ORF">GCM10023195_15780</name>
</gene>
<dbReference type="PANTHER" id="PTHR23501:SF197">
    <property type="entry name" value="COMD"/>
    <property type="match status" value="1"/>
</dbReference>
<dbReference type="InterPro" id="IPR013783">
    <property type="entry name" value="Ig-like_fold"/>
</dbReference>
<dbReference type="NCBIfam" id="TIGR00711">
    <property type="entry name" value="efflux_EmrB"/>
    <property type="match status" value="1"/>
</dbReference>
<dbReference type="InterPro" id="IPR008969">
    <property type="entry name" value="CarboxyPept-like_regulatory"/>
</dbReference>
<feature type="transmembrane region" description="Helical" evidence="8">
    <location>
        <begin position="286"/>
        <end position="308"/>
    </location>
</feature>
<evidence type="ECO:0000313" key="11">
    <source>
        <dbReference type="Proteomes" id="UP001500212"/>
    </source>
</evidence>
<dbReference type="InterPro" id="IPR004638">
    <property type="entry name" value="EmrB-like"/>
</dbReference>
<name>A0ABP8TCN8_9ACTN</name>
<feature type="transmembrane region" description="Helical" evidence="8">
    <location>
        <begin position="488"/>
        <end position="506"/>
    </location>
</feature>
<protein>
    <submittedName>
        <fullName evidence="10">MFS transporter</fullName>
    </submittedName>
</protein>
<accession>A0ABP8TCN8</accession>
<sequence length="854" mass="87961">MTTAAPAEARVTGHGSDAPMSHRQIMEALSGLLLGLFVAILSSTVVSNALPTITADLHASQTAYTWVITATLLATTISTPIWGKLADLMSKKLLIQLGLLVYVIGSAIAGLSQNSGMLIAARVVQGLGAGGLTALAQTIMAVMIAPRERGRYSGYMGAVFALATIGGPLIGGVIVDTSWLGWRWCFYVGVPFAVLALIVLQKTLHLPTTKRKVKVDWLGATLLAAAVSLLLIWVSFAGTKYDWLSWQTAVMVGGALVLAVIFVVAENMAAEPIVPLPLFRNPTMSLAVVASLFIGVAMFGATTFLSQYFQLARGDSPTKAGLMTLPMIAGLALASTISGRIITRTGRYKGFMIAGGILMTAGYGLMSVLRHDTAYWEVSIFMFFIGVGLGTTMQNTVLAVQNQVRLEQMGAASSSVSLFRTLGGAVGVSALGALLSNRVTHYTTDGLARLGIHQAASSGGEAIPNLSALPAPVRAVVEASFGHGIGDVFMFAAPCAFVALLAILFIKEVPLRTSRTEEQKPEPAPAAPRGQHARREDWQPAAATAAVANGTTRPFTTQPGAAPAVAESAAAQYGTTASAAPMATLADVTAASNGSTPTGGGVIRGFIRSPEGNPVPHAAITLIDVRGRQIGRATARPDGRYEVGTPGSGTYVLIAAAGDHDPQAATLVTGDQPLDYDLVLAGNGGLTGTVHDTNGSPIGGAMVVVTDVRGEVVASGVTDAAGGYSFNQVVAGTYTVAVSADGHRPAAVLTEVGGDGGTKVTRQDVELQPGVRIAGTVQARGRGPLEDARVTLLDAAGNVVAVTTTGPDGRYSFADLTGGQYTVTATGYAPAASSVSLNGHDVDEHDVWLGHATN</sequence>
<dbReference type="SUPFAM" id="SSF49464">
    <property type="entry name" value="Carboxypeptidase regulatory domain-like"/>
    <property type="match status" value="2"/>
</dbReference>
<evidence type="ECO:0000256" key="1">
    <source>
        <dbReference type="ARBA" id="ARBA00004651"/>
    </source>
</evidence>
<feature type="transmembrane region" description="Helical" evidence="8">
    <location>
        <begin position="351"/>
        <end position="369"/>
    </location>
</feature>
<dbReference type="Pfam" id="PF13620">
    <property type="entry name" value="CarboxypepD_reg"/>
    <property type="match status" value="3"/>
</dbReference>
<feature type="transmembrane region" description="Helical" evidence="8">
    <location>
        <begin position="244"/>
        <end position="265"/>
    </location>
</feature>
<reference evidence="11" key="1">
    <citation type="journal article" date="2019" name="Int. J. Syst. Evol. Microbiol.">
        <title>The Global Catalogue of Microorganisms (GCM) 10K type strain sequencing project: providing services to taxonomists for standard genome sequencing and annotation.</title>
        <authorList>
            <consortium name="The Broad Institute Genomics Platform"/>
            <consortium name="The Broad Institute Genome Sequencing Center for Infectious Disease"/>
            <person name="Wu L."/>
            <person name="Ma J."/>
        </authorList>
    </citation>
    <scope>NUCLEOTIDE SEQUENCE [LARGE SCALE GENOMIC DNA]</scope>
    <source>
        <strain evidence="11">JCM 17938</strain>
    </source>
</reference>
<evidence type="ECO:0000313" key="10">
    <source>
        <dbReference type="EMBL" id="GAA4604641.1"/>
    </source>
</evidence>
<evidence type="ECO:0000256" key="3">
    <source>
        <dbReference type="ARBA" id="ARBA00022475"/>
    </source>
</evidence>
<keyword evidence="4 8" id="KW-0812">Transmembrane</keyword>
<feature type="domain" description="Major facilitator superfamily (MFS) profile" evidence="9">
    <location>
        <begin position="28"/>
        <end position="511"/>
    </location>
</feature>